<name>A0A317E750_9PROT</name>
<dbReference type="Proteomes" id="UP000246077">
    <property type="component" value="Unassembled WGS sequence"/>
</dbReference>
<keyword evidence="2" id="KW-1185">Reference proteome</keyword>
<accession>A0A317E750</accession>
<comment type="caution">
    <text evidence="1">The sequence shown here is derived from an EMBL/GenBank/DDBJ whole genome shotgun (WGS) entry which is preliminary data.</text>
</comment>
<reference evidence="2" key="1">
    <citation type="submission" date="2018-05" db="EMBL/GenBank/DDBJ databases">
        <title>Zavarzinia sp. HR-AS.</title>
        <authorList>
            <person name="Lee Y."/>
            <person name="Jeon C.O."/>
        </authorList>
    </citation>
    <scope>NUCLEOTIDE SEQUENCE [LARGE SCALE GENOMIC DNA]</scope>
    <source>
        <strain evidence="2">DSM 1231</strain>
    </source>
</reference>
<protein>
    <submittedName>
        <fullName evidence="1">Uncharacterized protein</fullName>
    </submittedName>
</protein>
<gene>
    <name evidence="1" type="ORF">DKG75_13015</name>
</gene>
<evidence type="ECO:0000313" key="1">
    <source>
        <dbReference type="EMBL" id="PWR20905.1"/>
    </source>
</evidence>
<dbReference type="EMBL" id="QGLF01000003">
    <property type="protein sequence ID" value="PWR20905.1"/>
    <property type="molecule type" value="Genomic_DNA"/>
</dbReference>
<proteinExistence type="predicted"/>
<evidence type="ECO:0000313" key="2">
    <source>
        <dbReference type="Proteomes" id="UP000246077"/>
    </source>
</evidence>
<dbReference type="AlphaFoldDB" id="A0A317E750"/>
<organism evidence="1 2">
    <name type="scientific">Zavarzinia compransoris</name>
    <dbReference type="NCBI Taxonomy" id="1264899"/>
    <lineage>
        <taxon>Bacteria</taxon>
        <taxon>Pseudomonadati</taxon>
        <taxon>Pseudomonadota</taxon>
        <taxon>Alphaproteobacteria</taxon>
        <taxon>Rhodospirillales</taxon>
        <taxon>Zavarziniaceae</taxon>
        <taxon>Zavarzinia</taxon>
    </lineage>
</organism>
<sequence length="233" mass="25688">MPNEVRAVYERYIALLDQGDSGTIYDQMLDPDTRKSVGRDQVAGIYRDRANRYGTGAGQRVVTAVVHLAELPFQPESAGPYYYIRSETRLARGTVADGAFFRRDGNGAFVLSDIDTSAAAPAMSAADRDQAINVATQFFKGLENGEIGRSLMVTPAPDTGEWFDRVQSMRGGDLNARSLVAVYAFTDLLGEVGDYAYVQFDASFSDAGVTEQAWLKRQNGSWKVIRFWAQPDQ</sequence>